<sequence length="70" mass="8021">FQLQGEPDEKDGGMLNWAGKNMRMCFMPQQPLHYSTVQYVTNLFMESLLSCSANLSAESRIKIFGIWFAI</sequence>
<comment type="caution">
    <text evidence="1">The sequence shown here is derived from an EMBL/GenBank/DDBJ whole genome shotgun (WGS) entry which is preliminary data.</text>
</comment>
<gene>
    <name evidence="1" type="ORF">FCALED_LOCUS14066</name>
</gene>
<protein>
    <submittedName>
        <fullName evidence="1">12498_t:CDS:1</fullName>
    </submittedName>
</protein>
<accession>A0A9N9HZX5</accession>
<proteinExistence type="predicted"/>
<dbReference type="EMBL" id="CAJVPQ010009263">
    <property type="protein sequence ID" value="CAG8713915.1"/>
    <property type="molecule type" value="Genomic_DNA"/>
</dbReference>
<reference evidence="1" key="1">
    <citation type="submission" date="2021-06" db="EMBL/GenBank/DDBJ databases">
        <authorList>
            <person name="Kallberg Y."/>
            <person name="Tangrot J."/>
            <person name="Rosling A."/>
        </authorList>
    </citation>
    <scope>NUCLEOTIDE SEQUENCE</scope>
    <source>
        <strain evidence="1">UK204</strain>
    </source>
</reference>
<name>A0A9N9HZX5_9GLOM</name>
<evidence type="ECO:0000313" key="1">
    <source>
        <dbReference type="EMBL" id="CAG8713915.1"/>
    </source>
</evidence>
<feature type="non-terminal residue" evidence="1">
    <location>
        <position position="70"/>
    </location>
</feature>
<dbReference type="AlphaFoldDB" id="A0A9N9HZX5"/>
<dbReference type="Proteomes" id="UP000789570">
    <property type="component" value="Unassembled WGS sequence"/>
</dbReference>
<keyword evidence="2" id="KW-1185">Reference proteome</keyword>
<feature type="non-terminal residue" evidence="1">
    <location>
        <position position="1"/>
    </location>
</feature>
<organism evidence="1 2">
    <name type="scientific">Funneliformis caledonium</name>
    <dbReference type="NCBI Taxonomy" id="1117310"/>
    <lineage>
        <taxon>Eukaryota</taxon>
        <taxon>Fungi</taxon>
        <taxon>Fungi incertae sedis</taxon>
        <taxon>Mucoromycota</taxon>
        <taxon>Glomeromycotina</taxon>
        <taxon>Glomeromycetes</taxon>
        <taxon>Glomerales</taxon>
        <taxon>Glomeraceae</taxon>
        <taxon>Funneliformis</taxon>
    </lineage>
</organism>
<evidence type="ECO:0000313" key="2">
    <source>
        <dbReference type="Proteomes" id="UP000789570"/>
    </source>
</evidence>